<evidence type="ECO:0000256" key="1">
    <source>
        <dbReference type="ARBA" id="ARBA00005495"/>
    </source>
</evidence>
<keyword evidence="6" id="KW-1185">Reference proteome</keyword>
<dbReference type="Proteomes" id="UP000690515">
    <property type="component" value="Unassembled WGS sequence"/>
</dbReference>
<protein>
    <submittedName>
        <fullName evidence="5">GFA family protein</fullName>
    </submittedName>
</protein>
<keyword evidence="3" id="KW-0862">Zinc</keyword>
<comment type="similarity">
    <text evidence="1">Belongs to the Gfa family.</text>
</comment>
<evidence type="ECO:0000256" key="3">
    <source>
        <dbReference type="ARBA" id="ARBA00022833"/>
    </source>
</evidence>
<sequence length="91" mass="10337">MSAYFNDEQSLLKEGDVTMYSINKEYTQQKRYFCSQCGTTLYWLVEQLPGKLGVAGGCFVNDSFPEPTYTVANETKCAWLTLPSNWKTSLV</sequence>
<dbReference type="Pfam" id="PF04828">
    <property type="entry name" value="GFA"/>
    <property type="match status" value="1"/>
</dbReference>
<name>A0ABS5ZG14_9GAMM</name>
<reference evidence="5 6" key="1">
    <citation type="submission" date="2021-04" db="EMBL/GenBank/DDBJ databases">
        <authorList>
            <person name="Pira H."/>
            <person name="Risdian C."/>
            <person name="Wink J."/>
        </authorList>
    </citation>
    <scope>NUCLEOTIDE SEQUENCE [LARGE SCALE GENOMIC DNA]</scope>
    <source>
        <strain evidence="5 6">WH53</strain>
    </source>
</reference>
<dbReference type="InterPro" id="IPR006913">
    <property type="entry name" value="CENP-V/GFA"/>
</dbReference>
<dbReference type="EMBL" id="JAGSOY010000056">
    <property type="protein sequence ID" value="MBU2712988.1"/>
    <property type="molecule type" value="Genomic_DNA"/>
</dbReference>
<evidence type="ECO:0000313" key="6">
    <source>
        <dbReference type="Proteomes" id="UP000690515"/>
    </source>
</evidence>
<keyword evidence="2" id="KW-0479">Metal-binding</keyword>
<comment type="caution">
    <text evidence="5">The sequence shown here is derived from an EMBL/GenBank/DDBJ whole genome shotgun (WGS) entry which is preliminary data.</text>
</comment>
<accession>A0ABS5ZG14</accession>
<evidence type="ECO:0000256" key="2">
    <source>
        <dbReference type="ARBA" id="ARBA00022723"/>
    </source>
</evidence>
<evidence type="ECO:0000259" key="4">
    <source>
        <dbReference type="Pfam" id="PF04828"/>
    </source>
</evidence>
<evidence type="ECO:0000313" key="5">
    <source>
        <dbReference type="EMBL" id="MBU2712988.1"/>
    </source>
</evidence>
<dbReference type="SUPFAM" id="SSF51316">
    <property type="entry name" value="Mss4-like"/>
    <property type="match status" value="1"/>
</dbReference>
<organism evidence="5 6">
    <name type="scientific">Zooshikella harenae</name>
    <dbReference type="NCBI Taxonomy" id="2827238"/>
    <lineage>
        <taxon>Bacteria</taxon>
        <taxon>Pseudomonadati</taxon>
        <taxon>Pseudomonadota</taxon>
        <taxon>Gammaproteobacteria</taxon>
        <taxon>Oceanospirillales</taxon>
        <taxon>Zooshikellaceae</taxon>
        <taxon>Zooshikella</taxon>
    </lineage>
</organism>
<dbReference type="RefSeq" id="WP_215821217.1">
    <property type="nucleotide sequence ID" value="NZ_JAGSOY010000056.1"/>
</dbReference>
<proteinExistence type="inferred from homology"/>
<dbReference type="Gene3D" id="2.170.150.70">
    <property type="match status" value="1"/>
</dbReference>
<dbReference type="InterPro" id="IPR011057">
    <property type="entry name" value="Mss4-like_sf"/>
</dbReference>
<gene>
    <name evidence="5" type="ORF">KCG35_18110</name>
</gene>
<feature type="domain" description="CENP-V/GFA" evidence="4">
    <location>
        <begin position="3"/>
        <end position="69"/>
    </location>
</feature>